<evidence type="ECO:0000313" key="7">
    <source>
        <dbReference type="Proteomes" id="UP000243250"/>
    </source>
</evidence>
<keyword evidence="2 5" id="KW-0812">Transmembrane</keyword>
<evidence type="ECO:0000256" key="1">
    <source>
        <dbReference type="ARBA" id="ARBA00004141"/>
    </source>
</evidence>
<accession>A0A1I6HN51</accession>
<feature type="transmembrane region" description="Helical" evidence="5">
    <location>
        <begin position="110"/>
        <end position="131"/>
    </location>
</feature>
<feature type="transmembrane region" description="Helical" evidence="5">
    <location>
        <begin position="151"/>
        <end position="174"/>
    </location>
</feature>
<proteinExistence type="predicted"/>
<feature type="transmembrane region" description="Helical" evidence="5">
    <location>
        <begin position="71"/>
        <end position="90"/>
    </location>
</feature>
<protein>
    <submittedName>
        <fullName evidence="6">Sec-independent protein translocase protein (TatC)</fullName>
    </submittedName>
</protein>
<dbReference type="Pfam" id="PF00902">
    <property type="entry name" value="TatC"/>
    <property type="match status" value="1"/>
</dbReference>
<evidence type="ECO:0000256" key="2">
    <source>
        <dbReference type="ARBA" id="ARBA00022692"/>
    </source>
</evidence>
<keyword evidence="4 5" id="KW-0472">Membrane</keyword>
<dbReference type="GO" id="GO:0016020">
    <property type="term" value="C:membrane"/>
    <property type="evidence" value="ECO:0007669"/>
    <property type="project" value="UniProtKB-SubCell"/>
</dbReference>
<evidence type="ECO:0000256" key="3">
    <source>
        <dbReference type="ARBA" id="ARBA00022989"/>
    </source>
</evidence>
<reference evidence="7" key="1">
    <citation type="submission" date="2016-10" db="EMBL/GenBank/DDBJ databases">
        <authorList>
            <person name="Varghese N."/>
            <person name="Submissions S."/>
        </authorList>
    </citation>
    <scope>NUCLEOTIDE SEQUENCE [LARGE SCALE GENOMIC DNA]</scope>
    <source>
        <strain evidence="7">CGMCC 1.8711</strain>
    </source>
</reference>
<feature type="transmembrane region" description="Helical" evidence="5">
    <location>
        <begin position="186"/>
        <end position="203"/>
    </location>
</feature>
<comment type="subcellular location">
    <subcellularLocation>
        <location evidence="1">Membrane</location>
        <topology evidence="1">Multi-pass membrane protein</topology>
    </subcellularLocation>
</comment>
<gene>
    <name evidence="6" type="ORF">SAMN04488124_2419</name>
</gene>
<evidence type="ECO:0000256" key="4">
    <source>
        <dbReference type="ARBA" id="ARBA00023136"/>
    </source>
</evidence>
<dbReference type="EMBL" id="FOYS01000003">
    <property type="protein sequence ID" value="SFR55866.1"/>
    <property type="molecule type" value="Genomic_DNA"/>
</dbReference>
<dbReference type="Proteomes" id="UP000243250">
    <property type="component" value="Unassembled WGS sequence"/>
</dbReference>
<name>A0A1I6HN51_9EURY</name>
<keyword evidence="7" id="KW-1185">Reference proteome</keyword>
<evidence type="ECO:0000313" key="6">
    <source>
        <dbReference type="EMBL" id="SFR55866.1"/>
    </source>
</evidence>
<feature type="transmembrane region" description="Helical" evidence="5">
    <location>
        <begin position="30"/>
        <end position="51"/>
    </location>
</feature>
<dbReference type="InterPro" id="IPR002033">
    <property type="entry name" value="TatC"/>
</dbReference>
<keyword evidence="3 5" id="KW-1133">Transmembrane helix</keyword>
<organism evidence="6 7">
    <name type="scientific">Halogeometricum limi</name>
    <dbReference type="NCBI Taxonomy" id="555875"/>
    <lineage>
        <taxon>Archaea</taxon>
        <taxon>Methanobacteriati</taxon>
        <taxon>Methanobacteriota</taxon>
        <taxon>Stenosarchaea group</taxon>
        <taxon>Halobacteria</taxon>
        <taxon>Halobacteriales</taxon>
        <taxon>Haloferacaceae</taxon>
        <taxon>Halogeometricum</taxon>
    </lineage>
</organism>
<dbReference type="AlphaFoldDB" id="A0A1I6HN51"/>
<evidence type="ECO:0000256" key="5">
    <source>
        <dbReference type="SAM" id="Phobius"/>
    </source>
</evidence>
<sequence length="232" mass="23726">MRSDHYAGDGVGVAAGSPVTVAFRRAFPSLVATLLVVSALVTAVALPIRFTDLVPVAASSPVPSSRPLTEFRLAVEAGVLAGFLATGVVFGRAVARDARVSASRARRHVALSAVLFLAGALGAAVTFPAVVELVAPFAAGAGSSLGPYWLAELWLFFPVALGAAAATPALLAAATRAGLVDRFTTTRQRGSVAFVFVAFAACFSPTDGATFVLFAAPLFAAFAAAVAWQEFR</sequence>
<dbReference type="RefSeq" id="WP_089881059.1">
    <property type="nucleotide sequence ID" value="NZ_FOYS01000003.1"/>
</dbReference>